<dbReference type="GO" id="GO:0016567">
    <property type="term" value="P:protein ubiquitination"/>
    <property type="evidence" value="ECO:0007669"/>
    <property type="project" value="InterPro"/>
</dbReference>
<dbReference type="GO" id="GO:0009893">
    <property type="term" value="P:positive regulation of metabolic process"/>
    <property type="evidence" value="ECO:0007669"/>
    <property type="project" value="UniProtKB-ARBA"/>
</dbReference>
<dbReference type="InterPro" id="IPR054694">
    <property type="entry name" value="Parkin-like_IBR"/>
</dbReference>
<dbReference type="PANTHER" id="PTHR11685">
    <property type="entry name" value="RBR FAMILY RING FINGER AND IBR DOMAIN-CONTAINING"/>
    <property type="match status" value="1"/>
</dbReference>
<keyword evidence="10" id="KW-0862">Zinc</keyword>
<keyword evidence="8 11" id="KW-0863">Zinc-finger</keyword>
<dbReference type="InterPro" id="IPR047536">
    <property type="entry name" value="Rcat_RBR_parkin"/>
</dbReference>
<evidence type="ECO:0000256" key="7">
    <source>
        <dbReference type="ARBA" id="ARBA00022737"/>
    </source>
</evidence>
<accession>A0A267EMJ7</accession>
<dbReference type="GO" id="GO:0008270">
    <property type="term" value="F:zinc ion binding"/>
    <property type="evidence" value="ECO:0007669"/>
    <property type="project" value="UniProtKB-KW"/>
</dbReference>
<dbReference type="InterPro" id="IPR041170">
    <property type="entry name" value="Znf-RING_14"/>
</dbReference>
<comment type="pathway">
    <text evidence="2">Protein modification; protein ubiquitination.</text>
</comment>
<evidence type="ECO:0000259" key="14">
    <source>
        <dbReference type="PROSITE" id="PS51873"/>
    </source>
</evidence>
<proteinExistence type="predicted"/>
<dbReference type="Proteomes" id="UP000215902">
    <property type="component" value="Unassembled WGS sequence"/>
</dbReference>
<reference evidence="15 16" key="1">
    <citation type="submission" date="2017-06" db="EMBL/GenBank/DDBJ databases">
        <title>A platform for efficient transgenesis in Macrostomum lignano, a flatworm model organism for stem cell research.</title>
        <authorList>
            <person name="Berezikov E."/>
        </authorList>
    </citation>
    <scope>NUCLEOTIDE SEQUENCE [LARGE SCALE GENOMIC DNA]</scope>
    <source>
        <strain evidence="15">DV1</strain>
        <tissue evidence="15">Whole organism</tissue>
    </source>
</reference>
<feature type="non-terminal residue" evidence="15">
    <location>
        <position position="1"/>
    </location>
</feature>
<dbReference type="EMBL" id="NIVC01001903">
    <property type="protein sequence ID" value="PAA62753.1"/>
    <property type="molecule type" value="Genomic_DNA"/>
</dbReference>
<dbReference type="AlphaFoldDB" id="A0A267EMJ7"/>
<dbReference type="GO" id="GO:0061630">
    <property type="term" value="F:ubiquitin protein ligase activity"/>
    <property type="evidence" value="ECO:0007669"/>
    <property type="project" value="UniProtKB-EC"/>
</dbReference>
<feature type="domain" description="RING-type" evidence="14">
    <location>
        <begin position="205"/>
        <end position="426"/>
    </location>
</feature>
<gene>
    <name evidence="15" type="ORF">BOX15_Mlig004605g1</name>
</gene>
<dbReference type="PROSITE" id="PS50053">
    <property type="entry name" value="UBIQUITIN_2"/>
    <property type="match status" value="1"/>
</dbReference>
<evidence type="ECO:0000259" key="13">
    <source>
        <dbReference type="PROSITE" id="PS50089"/>
    </source>
</evidence>
<dbReference type="InterPro" id="IPR003977">
    <property type="entry name" value="Parkin"/>
</dbReference>
<feature type="domain" description="Ubiquitin-like" evidence="12">
    <location>
        <begin position="5"/>
        <end position="89"/>
    </location>
</feature>
<dbReference type="InterPro" id="IPR031127">
    <property type="entry name" value="E3_UB_ligase_RBR"/>
</dbReference>
<dbReference type="Pfam" id="PF22605">
    <property type="entry name" value="IBR_2"/>
    <property type="match status" value="1"/>
</dbReference>
<evidence type="ECO:0000313" key="15">
    <source>
        <dbReference type="EMBL" id="PAA62753.1"/>
    </source>
</evidence>
<dbReference type="GO" id="GO:0005829">
    <property type="term" value="C:cytosol"/>
    <property type="evidence" value="ECO:0007669"/>
    <property type="project" value="InterPro"/>
</dbReference>
<dbReference type="EC" id="2.3.2.31" evidence="3"/>
<dbReference type="InterPro" id="IPR044066">
    <property type="entry name" value="TRIAD_supradom"/>
</dbReference>
<evidence type="ECO:0000256" key="2">
    <source>
        <dbReference type="ARBA" id="ARBA00004906"/>
    </source>
</evidence>
<keyword evidence="9" id="KW-0833">Ubl conjugation pathway</keyword>
<sequence>INMHLTVLVQLSDTQQPPPTWSVDAQPRWNVLFLKQLACQHFGLAPVDVEIALLTDTVSGSPLDDNASLTDCGIVENSRLELRSRRFNSDSCHSNESAAAARRLVPTLWLFCYDCETARSAMVCAVCVNCGRSVSLSDSGGDVVGANEPKNWADLLDDPRADSGDCPYCGHQRCVRFEAACSAEGPHATRRCVPIRELSTSLDDGQSACCVCAEPQPIGRPLLFFPCGHAVCLDCFKTDASARLSDGRLVFLADRGLTMDCPAHNCRSTNRYLGDAHAFRLLGAESYERVKLLGAQRALLTAEAGHVMCPLCSAQYELPASSEVQQVTCECGLGGCGAQICLSCRALAHAGSCVETNVESVVEDSNPERQSMSTIRRTSKPCPRCRAPTERNGGCMHMTCRLCCLSWCWICQLEWSEQCQTNHWFG</sequence>
<keyword evidence="6" id="KW-0479">Metal-binding</keyword>
<keyword evidence="5" id="KW-0808">Transferase</keyword>
<dbReference type="Pfam" id="PF17978">
    <property type="entry name" value="zf-RING_14"/>
    <property type="match status" value="1"/>
</dbReference>
<dbReference type="InterPro" id="IPR029071">
    <property type="entry name" value="Ubiquitin-like_domsf"/>
</dbReference>
<comment type="catalytic activity">
    <reaction evidence="1">
        <text>[E2 ubiquitin-conjugating enzyme]-S-ubiquitinyl-L-cysteine + [acceptor protein]-L-lysine = [E2 ubiquitin-conjugating enzyme]-L-cysteine + [acceptor protein]-N(6)-ubiquitinyl-L-lysine.</text>
        <dbReference type="EC" id="2.3.2.31"/>
    </reaction>
</comment>
<evidence type="ECO:0000259" key="12">
    <source>
        <dbReference type="PROSITE" id="PS50053"/>
    </source>
</evidence>
<keyword evidence="7" id="KW-0677">Repeat</keyword>
<dbReference type="SUPFAM" id="SSF54236">
    <property type="entry name" value="Ubiquitin-like"/>
    <property type="match status" value="1"/>
</dbReference>
<keyword evidence="4" id="KW-0597">Phosphoprotein</keyword>
<protein>
    <recommendedName>
        <fullName evidence="3">RBR-type E3 ubiquitin transferase</fullName>
        <ecNumber evidence="3">2.3.2.31</ecNumber>
    </recommendedName>
</protein>
<name>A0A267EMJ7_9PLAT</name>
<evidence type="ECO:0000256" key="9">
    <source>
        <dbReference type="ARBA" id="ARBA00022786"/>
    </source>
</evidence>
<evidence type="ECO:0000256" key="1">
    <source>
        <dbReference type="ARBA" id="ARBA00001798"/>
    </source>
</evidence>
<dbReference type="PROSITE" id="PS51873">
    <property type="entry name" value="TRIAD"/>
    <property type="match status" value="1"/>
</dbReference>
<evidence type="ECO:0000313" key="16">
    <source>
        <dbReference type="Proteomes" id="UP000215902"/>
    </source>
</evidence>
<evidence type="ECO:0000256" key="11">
    <source>
        <dbReference type="PROSITE-ProRule" id="PRU00175"/>
    </source>
</evidence>
<dbReference type="InterPro" id="IPR013083">
    <property type="entry name" value="Znf_RING/FYVE/PHD"/>
</dbReference>
<dbReference type="Gene3D" id="3.30.40.10">
    <property type="entry name" value="Zinc/RING finger domain, C3HC4 (zinc finger)"/>
    <property type="match status" value="1"/>
</dbReference>
<dbReference type="Gene3D" id="1.20.120.1750">
    <property type="match status" value="1"/>
</dbReference>
<dbReference type="OrthoDB" id="1431934at2759"/>
<evidence type="ECO:0000256" key="4">
    <source>
        <dbReference type="ARBA" id="ARBA00022553"/>
    </source>
</evidence>
<evidence type="ECO:0000256" key="8">
    <source>
        <dbReference type="ARBA" id="ARBA00022771"/>
    </source>
</evidence>
<dbReference type="SUPFAM" id="SSF57850">
    <property type="entry name" value="RING/U-box"/>
    <property type="match status" value="2"/>
</dbReference>
<dbReference type="GO" id="GO:0005739">
    <property type="term" value="C:mitochondrion"/>
    <property type="evidence" value="ECO:0007669"/>
    <property type="project" value="InterPro"/>
</dbReference>
<comment type="caution">
    <text evidence="15">The sequence shown here is derived from an EMBL/GenBank/DDBJ whole genome shotgun (WGS) entry which is preliminary data.</text>
</comment>
<feature type="domain" description="RING-type" evidence="13">
    <location>
        <begin position="209"/>
        <end position="265"/>
    </location>
</feature>
<dbReference type="PRINTS" id="PR01475">
    <property type="entry name" value="PARKIN"/>
</dbReference>
<dbReference type="CDD" id="cd20357">
    <property type="entry name" value="Rcat_RBR_parkin"/>
    <property type="match status" value="1"/>
</dbReference>
<evidence type="ECO:0000256" key="3">
    <source>
        <dbReference type="ARBA" id="ARBA00012251"/>
    </source>
</evidence>
<evidence type="ECO:0000256" key="6">
    <source>
        <dbReference type="ARBA" id="ARBA00022723"/>
    </source>
</evidence>
<dbReference type="InterPro" id="IPR000626">
    <property type="entry name" value="Ubiquitin-like_dom"/>
</dbReference>
<dbReference type="SMART" id="SM00184">
    <property type="entry name" value="RING"/>
    <property type="match status" value="2"/>
</dbReference>
<dbReference type="InterPro" id="IPR001841">
    <property type="entry name" value="Znf_RING"/>
</dbReference>
<keyword evidence="16" id="KW-1185">Reference proteome</keyword>
<evidence type="ECO:0000256" key="5">
    <source>
        <dbReference type="ARBA" id="ARBA00022679"/>
    </source>
</evidence>
<dbReference type="STRING" id="282301.A0A267EMJ7"/>
<dbReference type="PROSITE" id="PS50089">
    <property type="entry name" value="ZF_RING_2"/>
    <property type="match status" value="1"/>
</dbReference>
<evidence type="ECO:0000256" key="10">
    <source>
        <dbReference type="ARBA" id="ARBA00022833"/>
    </source>
</evidence>
<organism evidence="15 16">
    <name type="scientific">Macrostomum lignano</name>
    <dbReference type="NCBI Taxonomy" id="282301"/>
    <lineage>
        <taxon>Eukaryota</taxon>
        <taxon>Metazoa</taxon>
        <taxon>Spiralia</taxon>
        <taxon>Lophotrochozoa</taxon>
        <taxon>Platyhelminthes</taxon>
        <taxon>Rhabditophora</taxon>
        <taxon>Macrostomorpha</taxon>
        <taxon>Macrostomida</taxon>
        <taxon>Macrostomidae</taxon>
        <taxon>Macrostomum</taxon>
    </lineage>
</organism>